<dbReference type="Proteomes" id="UP000183832">
    <property type="component" value="Unassembled WGS sequence"/>
</dbReference>
<sequence length="69" mass="7727">MNELNYLANVNISHEISPTPINKISIINLPSTSSDAKTGSKLISKIYLIKMLFLKAKVTIRNVDWPLSK</sequence>
<dbReference type="AlphaFoldDB" id="A0A1J1ISS0"/>
<organism evidence="1 2">
    <name type="scientific">Clunio marinus</name>
    <dbReference type="NCBI Taxonomy" id="568069"/>
    <lineage>
        <taxon>Eukaryota</taxon>
        <taxon>Metazoa</taxon>
        <taxon>Ecdysozoa</taxon>
        <taxon>Arthropoda</taxon>
        <taxon>Hexapoda</taxon>
        <taxon>Insecta</taxon>
        <taxon>Pterygota</taxon>
        <taxon>Neoptera</taxon>
        <taxon>Endopterygota</taxon>
        <taxon>Diptera</taxon>
        <taxon>Nematocera</taxon>
        <taxon>Chironomoidea</taxon>
        <taxon>Chironomidae</taxon>
        <taxon>Clunio</taxon>
    </lineage>
</organism>
<protein>
    <submittedName>
        <fullName evidence="1">CLUMA_CG016096, isoform A</fullName>
    </submittedName>
</protein>
<evidence type="ECO:0000313" key="1">
    <source>
        <dbReference type="EMBL" id="CRL02620.1"/>
    </source>
</evidence>
<dbReference type="EMBL" id="CVRI01000058">
    <property type="protein sequence ID" value="CRL02620.1"/>
    <property type="molecule type" value="Genomic_DNA"/>
</dbReference>
<reference evidence="1 2" key="1">
    <citation type="submission" date="2015-04" db="EMBL/GenBank/DDBJ databases">
        <authorList>
            <person name="Syromyatnikov M.Y."/>
            <person name="Popov V.N."/>
        </authorList>
    </citation>
    <scope>NUCLEOTIDE SEQUENCE [LARGE SCALE GENOMIC DNA]</scope>
</reference>
<accession>A0A1J1ISS0</accession>
<proteinExistence type="predicted"/>
<evidence type="ECO:0000313" key="2">
    <source>
        <dbReference type="Proteomes" id="UP000183832"/>
    </source>
</evidence>
<gene>
    <name evidence="1" type="ORF">CLUMA_CG016096</name>
</gene>
<name>A0A1J1ISS0_9DIPT</name>
<keyword evidence="2" id="KW-1185">Reference proteome</keyword>